<organism evidence="2 3">
    <name type="scientific">Amblyomma americanum</name>
    <name type="common">Lone star tick</name>
    <dbReference type="NCBI Taxonomy" id="6943"/>
    <lineage>
        <taxon>Eukaryota</taxon>
        <taxon>Metazoa</taxon>
        <taxon>Ecdysozoa</taxon>
        <taxon>Arthropoda</taxon>
        <taxon>Chelicerata</taxon>
        <taxon>Arachnida</taxon>
        <taxon>Acari</taxon>
        <taxon>Parasitiformes</taxon>
        <taxon>Ixodida</taxon>
        <taxon>Ixodoidea</taxon>
        <taxon>Ixodidae</taxon>
        <taxon>Amblyomminae</taxon>
        <taxon>Amblyomma</taxon>
    </lineage>
</organism>
<feature type="compositionally biased region" description="Low complexity" evidence="1">
    <location>
        <begin position="19"/>
        <end position="29"/>
    </location>
</feature>
<dbReference type="Proteomes" id="UP001321473">
    <property type="component" value="Unassembled WGS sequence"/>
</dbReference>
<feature type="region of interest" description="Disordered" evidence="1">
    <location>
        <begin position="1"/>
        <end position="69"/>
    </location>
</feature>
<protein>
    <submittedName>
        <fullName evidence="2">Uncharacterized protein</fullName>
    </submittedName>
</protein>
<sequence length="167" mass="18614">MSDDDDENMQAELTRRVTRGGVSTRTTTKGGKKTKTKKEGELTMMRTGNLTQGKKGAGAKKGAAGKGAGSSKGFLANYSIFQRCFLYGYVILTDGNKSYFALQERKNSTMLASSRPFKMDAFFRRFMQHFKSFSATVNAGRGFKTAQPRDHRRPKVVHEPLVLKTRL</sequence>
<evidence type="ECO:0000256" key="1">
    <source>
        <dbReference type="SAM" id="MobiDB-lite"/>
    </source>
</evidence>
<dbReference type="EMBL" id="JARKHS020001759">
    <property type="protein sequence ID" value="KAK8787490.1"/>
    <property type="molecule type" value="Genomic_DNA"/>
</dbReference>
<accession>A0AAQ4FJX1</accession>
<gene>
    <name evidence="2" type="ORF">V5799_022735</name>
</gene>
<reference evidence="2 3" key="1">
    <citation type="journal article" date="2023" name="Arcadia Sci">
        <title>De novo assembly of a long-read Amblyomma americanum tick genome.</title>
        <authorList>
            <person name="Chou S."/>
            <person name="Poskanzer K.E."/>
            <person name="Rollins M."/>
            <person name="Thuy-Boun P.S."/>
        </authorList>
    </citation>
    <scope>NUCLEOTIDE SEQUENCE [LARGE SCALE GENOMIC DNA]</scope>
    <source>
        <strain evidence="2">F_SG_1</strain>
        <tissue evidence="2">Salivary glands</tissue>
    </source>
</reference>
<proteinExistence type="predicted"/>
<keyword evidence="3" id="KW-1185">Reference proteome</keyword>
<comment type="caution">
    <text evidence="2">The sequence shown here is derived from an EMBL/GenBank/DDBJ whole genome shotgun (WGS) entry which is preliminary data.</text>
</comment>
<evidence type="ECO:0000313" key="3">
    <source>
        <dbReference type="Proteomes" id="UP001321473"/>
    </source>
</evidence>
<evidence type="ECO:0000313" key="2">
    <source>
        <dbReference type="EMBL" id="KAK8787490.1"/>
    </source>
</evidence>
<name>A0AAQ4FJX1_AMBAM</name>
<dbReference type="AlphaFoldDB" id="A0AAQ4FJX1"/>